<dbReference type="Proteomes" id="UP000231542">
    <property type="component" value="Unassembled WGS sequence"/>
</dbReference>
<feature type="domain" description="Starch synthase catalytic" evidence="9">
    <location>
        <begin position="5"/>
        <end position="252"/>
    </location>
</feature>
<evidence type="ECO:0000256" key="3">
    <source>
        <dbReference type="ARBA" id="ARBA00010281"/>
    </source>
</evidence>
<dbReference type="CDD" id="cd03791">
    <property type="entry name" value="GT5_Glycogen_synthase_DULL1-like"/>
    <property type="match status" value="1"/>
</dbReference>
<evidence type="ECO:0000256" key="2">
    <source>
        <dbReference type="ARBA" id="ARBA00002764"/>
    </source>
</evidence>
<comment type="similarity">
    <text evidence="3 7">Belongs to the glycosyltransferase 1 family. Bacterial/plant glycogen synthase subfamily.</text>
</comment>
<evidence type="ECO:0000256" key="6">
    <source>
        <dbReference type="ARBA" id="ARBA00023056"/>
    </source>
</evidence>
<evidence type="ECO:0000259" key="8">
    <source>
        <dbReference type="Pfam" id="PF00534"/>
    </source>
</evidence>
<dbReference type="GO" id="GO:0004373">
    <property type="term" value="F:alpha-1,4-glucan glucosyltransferase (UDP-glucose donor) activity"/>
    <property type="evidence" value="ECO:0007669"/>
    <property type="project" value="InterPro"/>
</dbReference>
<dbReference type="PANTHER" id="PTHR45825">
    <property type="entry name" value="GRANULE-BOUND STARCH SYNTHASE 1, CHLOROPLASTIC/AMYLOPLASTIC"/>
    <property type="match status" value="1"/>
</dbReference>
<feature type="binding site" evidence="7">
    <location>
        <position position="18"/>
    </location>
    <ligand>
        <name>ADP-alpha-D-glucose</name>
        <dbReference type="ChEBI" id="CHEBI:57498"/>
    </ligand>
</feature>
<sequence length="497" mass="55832">MFKIKVLFVAAELTPLAKVGGLADVIGALPKALAQLNIDVRIAIPKYGIVDEKKYKLKKITADLKIPFHHKIEKAALWKTTLPSSAVSVYLIDHPKFLGENGVYYENDASSGGTSKECRRFTFFVRAAMEIFGPLKWQPDIIHCHDWHVGILPALIKILNKQDPGNYPDFTTLLTIHNLAFQGKYVPKDVFSMLEIKESDWPTLKERFGKKKDLNYLQQAILNSDLINTVSPTYAHEILTSQYGENLESTLKKKSKILTGILNGIDTDRFNPATDPEIKANYSPKNFAPKQENKSDLQQSVNLPINSDVPVIGLVSRLTDQKGIDLICQIIEELATLEIQLVFLGLGSKFLEKELKKATKKHPKKIAAQLKFDAHLAQQIYAGSDIFLMPSRFEPCGLGQMIAMRYGTVPIVRATGGLKDTVQNYNFKTQTGTGFVFQNYKSLELLATIKKALAVFSDQNSWNKLIQNSMSQDFSWLHSAQKYFTLYQKALLKSSKS</sequence>
<comment type="pathway">
    <text evidence="7">Glycan biosynthesis; glycogen biosynthesis.</text>
</comment>
<dbReference type="SUPFAM" id="SSF53756">
    <property type="entry name" value="UDP-Glycosyltransferase/glycogen phosphorylase"/>
    <property type="match status" value="1"/>
</dbReference>
<feature type="domain" description="Glycosyl transferase family 1" evidence="8">
    <location>
        <begin position="302"/>
        <end position="454"/>
    </location>
</feature>
<dbReference type="UniPathway" id="UPA00164"/>
<dbReference type="InterPro" id="IPR011835">
    <property type="entry name" value="GS/SS"/>
</dbReference>
<dbReference type="EMBL" id="PEXU01000019">
    <property type="protein sequence ID" value="PIS42805.1"/>
    <property type="molecule type" value="Genomic_DNA"/>
</dbReference>
<comment type="caution">
    <text evidence="10">The sequence shown here is derived from an EMBL/GenBank/DDBJ whole genome shotgun (WGS) entry which is preliminary data.</text>
</comment>
<evidence type="ECO:0000256" key="5">
    <source>
        <dbReference type="ARBA" id="ARBA00022679"/>
    </source>
</evidence>
<keyword evidence="5 7" id="KW-0808">Transferase</keyword>
<evidence type="ECO:0000256" key="1">
    <source>
        <dbReference type="ARBA" id="ARBA00001478"/>
    </source>
</evidence>
<evidence type="ECO:0000259" key="9">
    <source>
        <dbReference type="Pfam" id="PF08323"/>
    </source>
</evidence>
<dbReference type="NCBIfam" id="TIGR02095">
    <property type="entry name" value="glgA"/>
    <property type="match status" value="1"/>
</dbReference>
<dbReference type="GO" id="GO:0009011">
    <property type="term" value="F:alpha-1,4-glucan glucosyltransferase (ADP-glucose donor) activity"/>
    <property type="evidence" value="ECO:0007669"/>
    <property type="project" value="UniProtKB-UniRule"/>
</dbReference>
<dbReference type="PANTHER" id="PTHR45825:SF11">
    <property type="entry name" value="ALPHA AMYLASE DOMAIN-CONTAINING PROTEIN"/>
    <property type="match status" value="1"/>
</dbReference>
<dbReference type="EC" id="2.4.1.21" evidence="7"/>
<evidence type="ECO:0000313" key="10">
    <source>
        <dbReference type="EMBL" id="PIS42805.1"/>
    </source>
</evidence>
<evidence type="ECO:0000313" key="11">
    <source>
        <dbReference type="Proteomes" id="UP000231542"/>
    </source>
</evidence>
<evidence type="ECO:0000256" key="7">
    <source>
        <dbReference type="HAMAP-Rule" id="MF_00484"/>
    </source>
</evidence>
<dbReference type="AlphaFoldDB" id="A0A2H0YWE5"/>
<dbReference type="GO" id="GO:0005978">
    <property type="term" value="P:glycogen biosynthetic process"/>
    <property type="evidence" value="ECO:0007669"/>
    <property type="project" value="UniProtKB-UniRule"/>
</dbReference>
<evidence type="ECO:0000256" key="4">
    <source>
        <dbReference type="ARBA" id="ARBA00022676"/>
    </source>
</evidence>
<comment type="catalytic activity">
    <reaction evidence="1 7">
        <text>[(1-&gt;4)-alpha-D-glucosyl](n) + ADP-alpha-D-glucose = [(1-&gt;4)-alpha-D-glucosyl](n+1) + ADP + H(+)</text>
        <dbReference type="Rhea" id="RHEA:18189"/>
        <dbReference type="Rhea" id="RHEA-COMP:9584"/>
        <dbReference type="Rhea" id="RHEA-COMP:9587"/>
        <dbReference type="ChEBI" id="CHEBI:15378"/>
        <dbReference type="ChEBI" id="CHEBI:15444"/>
        <dbReference type="ChEBI" id="CHEBI:57498"/>
        <dbReference type="ChEBI" id="CHEBI:456216"/>
        <dbReference type="EC" id="2.4.1.21"/>
    </reaction>
</comment>
<reference evidence="10 11" key="1">
    <citation type="submission" date="2017-09" db="EMBL/GenBank/DDBJ databases">
        <title>Depth-based differentiation of microbial function through sediment-hosted aquifers and enrichment of novel symbionts in the deep terrestrial subsurface.</title>
        <authorList>
            <person name="Probst A.J."/>
            <person name="Ladd B."/>
            <person name="Jarett J.K."/>
            <person name="Geller-Mcgrath D.E."/>
            <person name="Sieber C.M."/>
            <person name="Emerson J.B."/>
            <person name="Anantharaman K."/>
            <person name="Thomas B.C."/>
            <person name="Malmstrom R."/>
            <person name="Stieglmeier M."/>
            <person name="Klingl A."/>
            <person name="Woyke T."/>
            <person name="Ryan C.M."/>
            <person name="Banfield J.F."/>
        </authorList>
    </citation>
    <scope>NUCLEOTIDE SEQUENCE [LARGE SCALE GENOMIC DNA]</scope>
    <source>
        <strain evidence="10">CG08_land_8_20_14_0_20_40_16</strain>
    </source>
</reference>
<dbReference type="InterPro" id="IPR001296">
    <property type="entry name" value="Glyco_trans_1"/>
</dbReference>
<gene>
    <name evidence="7" type="primary">glgA</name>
    <name evidence="10" type="ORF">COT24_01595</name>
</gene>
<organism evidence="10 11">
    <name type="scientific">Candidatus Kerfeldbacteria bacterium CG08_land_8_20_14_0_20_40_16</name>
    <dbReference type="NCBI Taxonomy" id="2014244"/>
    <lineage>
        <taxon>Bacteria</taxon>
        <taxon>Candidatus Kerfeldiibacteriota</taxon>
    </lineage>
</organism>
<protein>
    <recommendedName>
        <fullName evidence="7">Glycogen synthase</fullName>
        <ecNumber evidence="7">2.4.1.21</ecNumber>
    </recommendedName>
    <alternativeName>
        <fullName evidence="7">Starch [bacterial glycogen] synthase</fullName>
    </alternativeName>
</protein>
<proteinExistence type="inferred from homology"/>
<keyword evidence="4 7" id="KW-0328">Glycosyltransferase</keyword>
<dbReference type="Gene3D" id="3.40.50.2000">
    <property type="entry name" value="Glycogen Phosphorylase B"/>
    <property type="match status" value="2"/>
</dbReference>
<name>A0A2H0YWE5_9BACT</name>
<dbReference type="InterPro" id="IPR013534">
    <property type="entry name" value="Starch_synth_cat_dom"/>
</dbReference>
<dbReference type="Pfam" id="PF00534">
    <property type="entry name" value="Glycos_transf_1"/>
    <property type="match status" value="1"/>
</dbReference>
<dbReference type="HAMAP" id="MF_00484">
    <property type="entry name" value="Glycogen_synth"/>
    <property type="match status" value="1"/>
</dbReference>
<keyword evidence="6 7" id="KW-0320">Glycogen biosynthesis</keyword>
<accession>A0A2H0YWE5</accession>
<comment type="function">
    <text evidence="2 7">Synthesizes alpha-1,4-glucan chains using ADP-glucose.</text>
</comment>
<dbReference type="Pfam" id="PF08323">
    <property type="entry name" value="Glyco_transf_5"/>
    <property type="match status" value="1"/>
</dbReference>